<keyword evidence="10" id="KW-0333">Golgi apparatus</keyword>
<proteinExistence type="predicted"/>
<evidence type="ECO:0000256" key="14">
    <source>
        <dbReference type="ARBA" id="ARBA00042865"/>
    </source>
</evidence>
<keyword evidence="6" id="KW-0479">Metal-binding</keyword>
<evidence type="ECO:0000256" key="1">
    <source>
        <dbReference type="ARBA" id="ARBA00004323"/>
    </source>
</evidence>
<evidence type="ECO:0000256" key="13">
    <source>
        <dbReference type="ARBA" id="ARBA00023180"/>
    </source>
</evidence>
<keyword evidence="9" id="KW-1133">Transmembrane helix</keyword>
<evidence type="ECO:0000256" key="10">
    <source>
        <dbReference type="ARBA" id="ARBA00023034"/>
    </source>
</evidence>
<evidence type="ECO:0000256" key="11">
    <source>
        <dbReference type="ARBA" id="ARBA00023136"/>
    </source>
</evidence>
<evidence type="ECO:0000256" key="7">
    <source>
        <dbReference type="ARBA" id="ARBA00022824"/>
    </source>
</evidence>
<keyword evidence="11" id="KW-0472">Membrane</keyword>
<evidence type="ECO:0000256" key="5">
    <source>
        <dbReference type="ARBA" id="ARBA00022692"/>
    </source>
</evidence>
<keyword evidence="5" id="KW-0812">Transmembrane</keyword>
<dbReference type="PANTHER" id="PTHR46025:SF3">
    <property type="entry name" value="XYLOSYLTRANSFERASE OXT"/>
    <property type="match status" value="1"/>
</dbReference>
<dbReference type="GeneID" id="75136363"/>
<dbReference type="AlphaFoldDB" id="A0A9Q9MVF5"/>
<dbReference type="Pfam" id="PF02485">
    <property type="entry name" value="Branch"/>
    <property type="match status" value="1"/>
</dbReference>
<organism evidence="15 16">
    <name type="scientific">Ligilactobacillus agilis</name>
    <dbReference type="NCBI Taxonomy" id="1601"/>
    <lineage>
        <taxon>Bacteria</taxon>
        <taxon>Bacillati</taxon>
        <taxon>Bacillota</taxon>
        <taxon>Bacilli</taxon>
        <taxon>Lactobacillales</taxon>
        <taxon>Lactobacillaceae</taxon>
        <taxon>Ligilactobacillus</taxon>
    </lineage>
</organism>
<evidence type="ECO:0000313" key="15">
    <source>
        <dbReference type="EMBL" id="UXC63649.1"/>
    </source>
</evidence>
<dbReference type="Proteomes" id="UP001058429">
    <property type="component" value="Chromosome"/>
</dbReference>
<keyword evidence="13" id="KW-0325">Glycoprotein</keyword>
<evidence type="ECO:0000256" key="4">
    <source>
        <dbReference type="ARBA" id="ARBA00022679"/>
    </source>
</evidence>
<comment type="subcellular location">
    <subcellularLocation>
        <location evidence="2">Endoplasmic reticulum membrane</location>
        <topology evidence="2">Single-pass type II membrane protein</topology>
    </subcellularLocation>
    <subcellularLocation>
        <location evidence="1">Golgi apparatus membrane</location>
        <topology evidence="1">Single-pass type II membrane protein</topology>
    </subcellularLocation>
</comment>
<dbReference type="GO" id="GO:0015012">
    <property type="term" value="P:heparan sulfate proteoglycan biosynthetic process"/>
    <property type="evidence" value="ECO:0007669"/>
    <property type="project" value="TreeGrafter"/>
</dbReference>
<dbReference type="InterPro" id="IPR003406">
    <property type="entry name" value="Glyco_trans_14"/>
</dbReference>
<evidence type="ECO:0000256" key="8">
    <source>
        <dbReference type="ARBA" id="ARBA00022968"/>
    </source>
</evidence>
<dbReference type="GO" id="GO:0046872">
    <property type="term" value="F:metal ion binding"/>
    <property type="evidence" value="ECO:0007669"/>
    <property type="project" value="UniProtKB-KW"/>
</dbReference>
<keyword evidence="12" id="KW-1015">Disulfide bond</keyword>
<evidence type="ECO:0000313" key="16">
    <source>
        <dbReference type="Proteomes" id="UP001058429"/>
    </source>
</evidence>
<dbReference type="RefSeq" id="WP_172575798.1">
    <property type="nucleotide sequence ID" value="NZ_BLAO01000026.1"/>
</dbReference>
<evidence type="ECO:0000256" key="3">
    <source>
        <dbReference type="ARBA" id="ARBA00022676"/>
    </source>
</evidence>
<accession>A0A9Q9MVF5</accession>
<sequence length="296" mass="35413">MTKEIKHAYLILAHKSTYTLHKLIESLDDERNDIYIHIDLKSEISSFKEYKTKTAQLNFITERYPIIWGGFNMVLAELALLRAATENGKYKYYHLLSGNDLPLKNQNEIHNFFDNKQLAYIESTLVDPQNGRFWRSIYRRISVRRFFIKYKGQDGLVPQVFSNIDRMLILIQEKILRRDFVKKNKLKLYYGSQWFSLPDDIVRYVLSKSESIQWIFGNSYIPDELFLQTIIENSSLKERIENDNLRYIVFDDEKDSKHPHIWKMEDYNKLRFSDCFFARKFDDTIDKKIILKVTDG</sequence>
<dbReference type="GO" id="GO:0050650">
    <property type="term" value="P:chondroitin sulfate proteoglycan biosynthetic process"/>
    <property type="evidence" value="ECO:0007669"/>
    <property type="project" value="TreeGrafter"/>
</dbReference>
<keyword evidence="4" id="KW-0808">Transferase</keyword>
<evidence type="ECO:0000256" key="9">
    <source>
        <dbReference type="ARBA" id="ARBA00022989"/>
    </source>
</evidence>
<evidence type="ECO:0000256" key="12">
    <source>
        <dbReference type="ARBA" id="ARBA00023157"/>
    </source>
</evidence>
<reference evidence="15" key="1">
    <citation type="submission" date="2022-09" db="EMBL/GenBank/DDBJ databases">
        <title>Complete genome of Ligilactobacillus agilis AM_LB6, isolated from chicken feces.</title>
        <authorList>
            <person name="den Bakker H.C."/>
            <person name="Mann A."/>
        </authorList>
    </citation>
    <scope>NUCLEOTIDE SEQUENCE</scope>
    <source>
        <strain evidence="15">AM_LB6</strain>
    </source>
</reference>
<keyword evidence="8" id="KW-0735">Signal-anchor</keyword>
<evidence type="ECO:0000256" key="6">
    <source>
        <dbReference type="ARBA" id="ARBA00022723"/>
    </source>
</evidence>
<keyword evidence="7" id="KW-0256">Endoplasmic reticulum</keyword>
<dbReference type="PANTHER" id="PTHR46025">
    <property type="entry name" value="XYLOSYLTRANSFERASE OXT"/>
    <property type="match status" value="1"/>
</dbReference>
<dbReference type="GO" id="GO:0016020">
    <property type="term" value="C:membrane"/>
    <property type="evidence" value="ECO:0007669"/>
    <property type="project" value="InterPro"/>
</dbReference>
<dbReference type="InterPro" id="IPR043538">
    <property type="entry name" value="XYLT"/>
</dbReference>
<keyword evidence="3" id="KW-0328">Glycosyltransferase</keyword>
<dbReference type="EMBL" id="CP104396">
    <property type="protein sequence ID" value="UXC63649.1"/>
    <property type="molecule type" value="Genomic_DNA"/>
</dbReference>
<dbReference type="GO" id="GO:0030158">
    <property type="term" value="F:protein xylosyltransferase activity"/>
    <property type="evidence" value="ECO:0007669"/>
    <property type="project" value="InterPro"/>
</dbReference>
<protein>
    <recommendedName>
        <fullName evidence="14">Peptide O-xylosyltransferase</fullName>
    </recommendedName>
</protein>
<name>A0A9Q9MVF5_9LACO</name>
<gene>
    <name evidence="15" type="ORF">N4562_00885</name>
</gene>
<evidence type="ECO:0000256" key="2">
    <source>
        <dbReference type="ARBA" id="ARBA00004648"/>
    </source>
</evidence>